<accession>A0A4Y2EG73</accession>
<dbReference type="EMBL" id="BGPR01092748">
    <property type="protein sequence ID" value="GBM28311.1"/>
    <property type="molecule type" value="Genomic_DNA"/>
</dbReference>
<dbReference type="GO" id="GO:0016567">
    <property type="term" value="P:protein ubiquitination"/>
    <property type="evidence" value="ECO:0007669"/>
    <property type="project" value="TreeGrafter"/>
</dbReference>
<dbReference type="Proteomes" id="UP000499080">
    <property type="component" value="Unassembled WGS sequence"/>
</dbReference>
<proteinExistence type="predicted"/>
<organism evidence="3 5">
    <name type="scientific">Araneus ventricosus</name>
    <name type="common">Orbweaver spider</name>
    <name type="synonym">Epeira ventricosa</name>
    <dbReference type="NCBI Taxonomy" id="182803"/>
    <lineage>
        <taxon>Eukaryota</taxon>
        <taxon>Metazoa</taxon>
        <taxon>Ecdysozoa</taxon>
        <taxon>Arthropoda</taxon>
        <taxon>Chelicerata</taxon>
        <taxon>Arachnida</taxon>
        <taxon>Araneae</taxon>
        <taxon>Araneomorphae</taxon>
        <taxon>Entelegynae</taxon>
        <taxon>Araneoidea</taxon>
        <taxon>Araneidae</taxon>
        <taxon>Araneus</taxon>
    </lineage>
</organism>
<dbReference type="PANTHER" id="PTHR12558:SF36">
    <property type="entry name" value="ANAPHASE-PROMOTING COMPLEX SUBUNIT 7"/>
    <property type="match status" value="1"/>
</dbReference>
<evidence type="ECO:0000256" key="1">
    <source>
        <dbReference type="ARBA" id="ARBA00022803"/>
    </source>
</evidence>
<evidence type="ECO:0000256" key="2">
    <source>
        <dbReference type="PROSITE-ProRule" id="PRU00339"/>
    </source>
</evidence>
<dbReference type="GO" id="GO:0005680">
    <property type="term" value="C:anaphase-promoting complex"/>
    <property type="evidence" value="ECO:0007669"/>
    <property type="project" value="TreeGrafter"/>
</dbReference>
<feature type="non-terminal residue" evidence="3">
    <location>
        <position position="1"/>
    </location>
</feature>
<sequence length="104" mass="11644">THLRDNTDVLVSLGEAYYYNGDFQNALAVLERAHCLDSLLIKGMDIYAALLAKEKKLKDLESLATRLISVNENVPEPWIVMGYFCLAVKKGTKALNFAQKVRIA</sequence>
<dbReference type="GO" id="GO:0051301">
    <property type="term" value="P:cell division"/>
    <property type="evidence" value="ECO:0007669"/>
    <property type="project" value="TreeGrafter"/>
</dbReference>
<evidence type="ECO:0000313" key="3">
    <source>
        <dbReference type="EMBL" id="GBM27807.1"/>
    </source>
</evidence>
<dbReference type="EMBL" id="BGPR01092602">
    <property type="protein sequence ID" value="GBM27807.1"/>
    <property type="molecule type" value="Genomic_DNA"/>
</dbReference>
<name>A0A4Y2EG73_ARAVE</name>
<dbReference type="GO" id="GO:0045842">
    <property type="term" value="P:positive regulation of mitotic metaphase/anaphase transition"/>
    <property type="evidence" value="ECO:0007669"/>
    <property type="project" value="TreeGrafter"/>
</dbReference>
<evidence type="ECO:0000313" key="5">
    <source>
        <dbReference type="Proteomes" id="UP000499080"/>
    </source>
</evidence>
<dbReference type="Gene3D" id="1.25.40.10">
    <property type="entry name" value="Tetratricopeptide repeat domain"/>
    <property type="match status" value="1"/>
</dbReference>
<gene>
    <name evidence="3" type="ORF">AVEN_20519_1</name>
    <name evidence="4" type="ORF">AVEN_31480_1</name>
</gene>
<protein>
    <submittedName>
        <fullName evidence="3">Uncharacterized protein</fullName>
    </submittedName>
</protein>
<dbReference type="PANTHER" id="PTHR12558">
    <property type="entry name" value="CELL DIVISION CYCLE 16,23,27"/>
    <property type="match status" value="1"/>
</dbReference>
<dbReference type="InterPro" id="IPR019734">
    <property type="entry name" value="TPR_rpt"/>
</dbReference>
<evidence type="ECO:0000313" key="4">
    <source>
        <dbReference type="EMBL" id="GBM28311.1"/>
    </source>
</evidence>
<feature type="repeat" description="TPR" evidence="2">
    <location>
        <begin position="7"/>
        <end position="40"/>
    </location>
</feature>
<comment type="caution">
    <text evidence="3">The sequence shown here is derived from an EMBL/GenBank/DDBJ whole genome shotgun (WGS) entry which is preliminary data.</text>
</comment>
<dbReference type="InterPro" id="IPR011990">
    <property type="entry name" value="TPR-like_helical_dom_sf"/>
</dbReference>
<keyword evidence="5" id="KW-1185">Reference proteome</keyword>
<dbReference type="SUPFAM" id="SSF48452">
    <property type="entry name" value="TPR-like"/>
    <property type="match status" value="1"/>
</dbReference>
<reference evidence="3 5" key="1">
    <citation type="journal article" date="2019" name="Sci. Rep.">
        <title>Orb-weaving spider Araneus ventricosus genome elucidates the spidroin gene catalogue.</title>
        <authorList>
            <person name="Kono N."/>
            <person name="Nakamura H."/>
            <person name="Ohtoshi R."/>
            <person name="Moran D.A.P."/>
            <person name="Shinohara A."/>
            <person name="Yoshida Y."/>
            <person name="Fujiwara M."/>
            <person name="Mori M."/>
            <person name="Tomita M."/>
            <person name="Arakawa K."/>
        </authorList>
    </citation>
    <scope>NUCLEOTIDE SEQUENCE [LARGE SCALE GENOMIC DNA]</scope>
</reference>
<dbReference type="OrthoDB" id="308440at2759"/>
<keyword evidence="1 2" id="KW-0802">TPR repeat</keyword>
<dbReference type="PROSITE" id="PS50005">
    <property type="entry name" value="TPR"/>
    <property type="match status" value="1"/>
</dbReference>
<dbReference type="AlphaFoldDB" id="A0A4Y2EG73"/>